<sequence>MDKHWFYAELLSYSILLEVSGYPKPGNVHRTKNLPGLVFEDFLYTGISSVKWFRKGIIRGLRGYSKIVFGDIIYGIVHDTISYRGVNTCLGSSLLLAPISIGIGRCIGKRIENIKCYIEEALKALKNTTVYDSIYFYRAVRLAKPSYIRKNDDTGEYVNVWDKSFRSKLIARNQRLHDILEYSAGRDIVADEVVNGYPRSIDGKMFFQERFSEHKDWNRGVVETYLYLLSKHKDTTITRTHGENTAYKIMVKARETLKTVLAEKNDWMKPVIELDIYLRKQNINPGSIADIVVSTIAFILLNKNFPYTPKHGK</sequence>
<dbReference type="PANTHER" id="PTHR42280:SF1">
    <property type="entry name" value="CITG FAMILY PROTEIN"/>
    <property type="match status" value="1"/>
</dbReference>
<proteinExistence type="predicted"/>
<dbReference type="GO" id="GO:0046917">
    <property type="term" value="F:triphosphoribosyl-dephospho-CoA synthase activity"/>
    <property type="evidence" value="ECO:0007669"/>
    <property type="project" value="InterPro"/>
</dbReference>
<dbReference type="AlphaFoldDB" id="D7DBJ1"/>
<protein>
    <submittedName>
        <fullName evidence="1">Triphosphoribosyl-dephospho-CoA protein</fullName>
    </submittedName>
</protein>
<dbReference type="RefSeq" id="WP_013142736.1">
    <property type="nucleotide sequence ID" value="NC_014205.1"/>
</dbReference>
<organism evidence="1 2">
    <name type="scientific">Staphylothermus hellenicus (strain DSM 12710 / JCM 10830 / BK20S6-10-b1 / P8)</name>
    <dbReference type="NCBI Taxonomy" id="591019"/>
    <lineage>
        <taxon>Archaea</taxon>
        <taxon>Thermoproteota</taxon>
        <taxon>Thermoprotei</taxon>
        <taxon>Desulfurococcales</taxon>
        <taxon>Desulfurococcaceae</taxon>
        <taxon>Staphylothermus</taxon>
    </lineage>
</organism>
<dbReference type="eggNOG" id="arCOG04238">
    <property type="taxonomic scope" value="Archaea"/>
</dbReference>
<dbReference type="KEGG" id="shc:Shell_0407"/>
<gene>
    <name evidence="1" type="ordered locus">Shell_0407</name>
</gene>
<dbReference type="PANTHER" id="PTHR42280">
    <property type="entry name" value="CITG FAMILY PROTEIN"/>
    <property type="match status" value="1"/>
</dbReference>
<accession>D7DBJ1</accession>
<dbReference type="OrthoDB" id="85890at2157"/>
<keyword evidence="2" id="KW-1185">Reference proteome</keyword>
<evidence type="ECO:0000313" key="2">
    <source>
        <dbReference type="Proteomes" id="UP000002573"/>
    </source>
</evidence>
<dbReference type="Proteomes" id="UP000002573">
    <property type="component" value="Chromosome"/>
</dbReference>
<dbReference type="GeneID" id="9233696"/>
<dbReference type="Pfam" id="PF01874">
    <property type="entry name" value="CitG"/>
    <property type="match status" value="1"/>
</dbReference>
<dbReference type="InterPro" id="IPR002736">
    <property type="entry name" value="CitG"/>
</dbReference>
<dbReference type="HOGENOM" id="CLU_063627_0_0_2"/>
<dbReference type="GO" id="GO:0005524">
    <property type="term" value="F:ATP binding"/>
    <property type="evidence" value="ECO:0007669"/>
    <property type="project" value="InterPro"/>
</dbReference>
<dbReference type="EMBL" id="CP002051">
    <property type="protein sequence ID" value="ADI31538.1"/>
    <property type="molecule type" value="Genomic_DNA"/>
</dbReference>
<name>D7DBJ1_STAHD</name>
<reference evidence="2" key="1">
    <citation type="submission" date="2010-05" db="EMBL/GenBank/DDBJ databases">
        <title>Complete sequence of Staphylothermus hellenicus DSM 12710.</title>
        <authorList>
            <consortium name="US DOE Joint Genome Institute"/>
            <person name="Lucas S."/>
            <person name="Copeland A."/>
            <person name="Lapidus A."/>
            <person name="Cheng J.-F."/>
            <person name="Bruce D."/>
            <person name="Goodwin L."/>
            <person name="Pitluck S."/>
            <person name="Davenport K."/>
            <person name="Detter J.C."/>
            <person name="Han C."/>
            <person name="Tapia R."/>
            <person name="Larimer F."/>
            <person name="Land M."/>
            <person name="Hauser L."/>
            <person name="Kyrpides N."/>
            <person name="Mikhailova N."/>
            <person name="Anderson I.J."/>
            <person name="Woyke T."/>
        </authorList>
    </citation>
    <scope>NUCLEOTIDE SEQUENCE [LARGE SCALE GENOMIC DNA]</scope>
    <source>
        <strain evidence="2">DSM 12710 / JCM 10830 / BK20S6-10-b1 / P8</strain>
    </source>
</reference>
<dbReference type="STRING" id="591019.Shell_0407"/>
<evidence type="ECO:0000313" key="1">
    <source>
        <dbReference type="EMBL" id="ADI31538.1"/>
    </source>
</evidence>
<dbReference type="Gene3D" id="1.10.4200.10">
    <property type="entry name" value="Triphosphoribosyl-dephospho-CoA protein"/>
    <property type="match status" value="1"/>
</dbReference>
<reference evidence="1 2" key="2">
    <citation type="journal article" date="2011" name="Stand. Genomic Sci.">
        <title>Complete genome sequence of Staphylothermus hellenicus P8.</title>
        <authorList>
            <person name="Anderson I."/>
            <person name="Wirth R."/>
            <person name="Lucas S."/>
            <person name="Copeland A."/>
            <person name="Lapidus A."/>
            <person name="Cheng J.F."/>
            <person name="Goodwin L."/>
            <person name="Pitluck S."/>
            <person name="Davenport K."/>
            <person name="Detter J.C."/>
            <person name="Han C."/>
            <person name="Tapia R."/>
            <person name="Land M."/>
            <person name="Hauser L."/>
            <person name="Pati A."/>
            <person name="Mikhailova N."/>
            <person name="Woyke T."/>
            <person name="Klenk H.P."/>
            <person name="Kyrpides N."/>
            <person name="Ivanova N."/>
        </authorList>
    </citation>
    <scope>NUCLEOTIDE SEQUENCE [LARGE SCALE GENOMIC DNA]</scope>
    <source>
        <strain evidence="2">DSM 12710 / JCM 10830 / BK20S6-10-b1 / P8</strain>
    </source>
</reference>